<evidence type="ECO:0000256" key="9">
    <source>
        <dbReference type="HAMAP-Rule" id="MF_01463"/>
    </source>
</evidence>
<feature type="domain" description="SecDF P1 head subdomain" evidence="13">
    <location>
        <begin position="391"/>
        <end position="486"/>
    </location>
</feature>
<dbReference type="Pfam" id="PF02355">
    <property type="entry name" value="SecD_SecF_C"/>
    <property type="match status" value="2"/>
</dbReference>
<sequence length="1007" mass="110110">MQNKGFVKVFAVLLTLVCVFYLSFSFVTRHYTNKAKEFAKGDVKVEQDYLDSLSNEKVWLGNYTLKQCREMEISLGLDLKGGMNVILEVSVPDVIKALADNKPDEAFNKALAEAAKQATTSQDDVITLFIKEYHKVAPGAKLSELFATQQLKDKVNQKSSDAEVEKVLREEVKAAVTNSYNVLRTRIDRFGVVQPNIQSLEDKMGRIMVELPGIKEPERVRKLLQGSANLEFWETYNAKEVAPYLQAADSKLRAVLAHEATVNDTVAAVDSTALDAAEATPDKAVSAADSLAAALKGGEKKQQASSADLEQLKKEHPLLAILSVNPNGGPVVGYANYKDTATVNSYLAMKEVAAELPKDLRLKWGVSPFEYDPKGQTFELYAIKSTERNGKAPLEGDVVTDAKDDYDQYGKPSVSMSMNSDGARRWALLTKQNINKSIAIVLDNYVYSAPNVSNEITGGNSQITGHFTPEQAKDLANVLKSGKMPAPAHIVQEDIVGPSLGQESINAGIFSFVVALILLMIYMCSMYGFIPGMIANGALVLNFFFTLGILSSFQAALTMSGIAGMVLSLGMAVDANVLIYERTKEELRSGKGVKKALADGYSNAFSAIFDSNLTSIITGIILFYFGTGPIRGFATTLIIGILCSFFTAVFMTRLVYEHFMSKDKLLNLTFASPISKKMLVNTHFDFMGGNKKWLTITGVILLICIGSLVTRGLSQSIDFTGGRNFKVQFENPIEPEQVRELISNKFGDANVSVISIGTDKKTVRISTNYRIQDEGNNVDSEIESYLYEALKPMLTQNITLATFIDRDNHTGGSIISSQKVGPSIADDIKTSAIWSVVFALVAIGLYILIRFRNIAYSAGSVAALTSDTLMILGAYSLCWGWMPFSLEIDQTFIGAILTAIGYSINDKVVIFDRVREFFGLYPKRNVKQLFDDSLNTTLARTINTSLSTLIVLLCIFILGGDSIRSFAFAMILGVVIGTLSSLFVASPIAYMMLKNKKGSAPATTTEE</sequence>
<comment type="similarity">
    <text evidence="9">Belongs to the SecD/SecF family. SecD subfamily.</text>
</comment>
<dbReference type="PATRIC" id="fig|1339280.3.peg.4252"/>
<evidence type="ECO:0000256" key="3">
    <source>
        <dbReference type="ARBA" id="ARBA00022475"/>
    </source>
</evidence>
<dbReference type="RefSeq" id="WP_032571590.1">
    <property type="nucleotide sequence ID" value="NZ_JGDM01000103.1"/>
</dbReference>
<feature type="domain" description="Protein translocase subunit SecDF P1" evidence="12">
    <location>
        <begin position="177"/>
        <end position="234"/>
    </location>
</feature>
<dbReference type="InterPro" id="IPR005791">
    <property type="entry name" value="SecD"/>
</dbReference>
<dbReference type="InterPro" id="IPR055344">
    <property type="entry name" value="SecD_SecF_C_bact"/>
</dbReference>
<dbReference type="InterPro" id="IPR048634">
    <property type="entry name" value="SecD_SecF_C"/>
</dbReference>
<dbReference type="HAMAP" id="MF_01463_B">
    <property type="entry name" value="SecD_B"/>
    <property type="match status" value="1"/>
</dbReference>
<organism evidence="14 15">
    <name type="scientific">Bacteroides fragilis str. 2-F-2 #4</name>
    <dbReference type="NCBI Taxonomy" id="1339280"/>
    <lineage>
        <taxon>Bacteria</taxon>
        <taxon>Pseudomonadati</taxon>
        <taxon>Bacteroidota</taxon>
        <taxon>Bacteroidia</taxon>
        <taxon>Bacteroidales</taxon>
        <taxon>Bacteroidaceae</taxon>
        <taxon>Bacteroides</taxon>
    </lineage>
</organism>
<keyword evidence="4 9" id="KW-0812">Transmembrane</keyword>
<evidence type="ECO:0000256" key="10">
    <source>
        <dbReference type="HAMAP-Rule" id="MF_01464"/>
    </source>
</evidence>
<dbReference type="InterPro" id="IPR022813">
    <property type="entry name" value="SecD/SecF_arch_bac"/>
</dbReference>
<evidence type="ECO:0000256" key="2">
    <source>
        <dbReference type="ARBA" id="ARBA00022448"/>
    </source>
</evidence>
<keyword evidence="5 9" id="KW-0653">Protein transport</keyword>
<dbReference type="InterPro" id="IPR022646">
    <property type="entry name" value="SecD/SecF_CS"/>
</dbReference>
<dbReference type="SUPFAM" id="SSF82866">
    <property type="entry name" value="Multidrug efflux transporter AcrB transmembrane domain"/>
    <property type="match status" value="2"/>
</dbReference>
<evidence type="ECO:0000256" key="7">
    <source>
        <dbReference type="ARBA" id="ARBA00023010"/>
    </source>
</evidence>
<feature type="transmembrane region" description="Helical" evidence="9">
    <location>
        <begin position="942"/>
        <end position="960"/>
    </location>
</feature>
<dbReference type="NCBIfam" id="TIGR01129">
    <property type="entry name" value="secD"/>
    <property type="match status" value="1"/>
</dbReference>
<keyword evidence="7 9" id="KW-0811">Translocation</keyword>
<dbReference type="Pfam" id="PF21760">
    <property type="entry name" value="SecD_1st"/>
    <property type="match status" value="1"/>
</dbReference>
<feature type="transmembrane region" description="Helical" evidence="9">
    <location>
        <begin position="693"/>
        <end position="713"/>
    </location>
</feature>
<dbReference type="Gene3D" id="3.30.70.3220">
    <property type="match status" value="1"/>
</dbReference>
<dbReference type="Proteomes" id="UP000022272">
    <property type="component" value="Unassembled WGS sequence"/>
</dbReference>
<comment type="caution">
    <text evidence="9">Lacks conserved residue(s) required for the propagation of feature annotation.</text>
</comment>
<comment type="caution">
    <text evidence="14">The sequence shown here is derived from an EMBL/GenBank/DDBJ whole genome shotgun (WGS) entry which is preliminary data.</text>
</comment>
<feature type="transmembrane region" description="Helical" evidence="9">
    <location>
        <begin position="537"/>
        <end position="556"/>
    </location>
</feature>
<keyword evidence="6 9" id="KW-1133">Transmembrane helix</keyword>
<evidence type="ECO:0000259" key="11">
    <source>
        <dbReference type="Pfam" id="PF02355"/>
    </source>
</evidence>
<evidence type="ECO:0000313" key="14">
    <source>
        <dbReference type="EMBL" id="EXZ42415.1"/>
    </source>
</evidence>
<dbReference type="PANTHER" id="PTHR30081:SF1">
    <property type="entry name" value="PROTEIN TRANSLOCASE SUBUNIT SECD"/>
    <property type="match status" value="1"/>
</dbReference>
<evidence type="ECO:0000256" key="5">
    <source>
        <dbReference type="ARBA" id="ARBA00022927"/>
    </source>
</evidence>
<dbReference type="NCBIfam" id="TIGR00916">
    <property type="entry name" value="2A0604s01"/>
    <property type="match status" value="1"/>
</dbReference>
<reference evidence="14 15" key="1">
    <citation type="submission" date="2014-02" db="EMBL/GenBank/DDBJ databases">
        <authorList>
            <person name="Sears C."/>
            <person name="Carroll K."/>
            <person name="Sack B.R."/>
            <person name="Qadri F."/>
            <person name="Myers L.L."/>
            <person name="Chung G.-T."/>
            <person name="Escheverria P."/>
            <person name="Fraser C.M."/>
            <person name="Sadzewicz L."/>
            <person name="Shefchek K.A."/>
            <person name="Tallon L."/>
            <person name="Das S.P."/>
            <person name="Daugherty S."/>
            <person name="Mongodin E.F."/>
        </authorList>
    </citation>
    <scope>NUCLEOTIDE SEQUENCE [LARGE SCALE GENOMIC DNA]</scope>
    <source>
        <strain evidence="14 15">2-F-2 #4</strain>
    </source>
</reference>
<dbReference type="PANTHER" id="PTHR30081">
    <property type="entry name" value="PROTEIN-EXPORT MEMBRANE PROTEIN SEC"/>
    <property type="match status" value="1"/>
</dbReference>
<dbReference type="InterPro" id="IPR054384">
    <property type="entry name" value="SecDF_P1_head"/>
</dbReference>
<feature type="transmembrane region" description="Helical" evidence="9">
    <location>
        <begin position="601"/>
        <end position="626"/>
    </location>
</feature>
<dbReference type="InterPro" id="IPR048631">
    <property type="entry name" value="SecD_1st"/>
</dbReference>
<dbReference type="NCBIfam" id="NF009585">
    <property type="entry name" value="PRK13024.1-5"/>
    <property type="match status" value="1"/>
</dbReference>
<dbReference type="InterPro" id="IPR022645">
    <property type="entry name" value="SecD/SecF_bac"/>
</dbReference>
<dbReference type="HAMAP" id="MF_01464_B">
    <property type="entry name" value="SecF_B"/>
    <property type="match status" value="1"/>
</dbReference>
<accession>A0A015Y7I4</accession>
<feature type="transmembrane region" description="Helical" evidence="9">
    <location>
        <begin position="832"/>
        <end position="849"/>
    </location>
</feature>
<comment type="subunit">
    <text evidence="10">Forms a complex with SecD. Part of the essential Sec protein translocation apparatus which comprises SecA, SecYEG and auxiliary proteins SecDF. Other proteins may also be involved.</text>
</comment>
<dbReference type="GO" id="GO:0065002">
    <property type="term" value="P:intracellular protein transmembrane transport"/>
    <property type="evidence" value="ECO:0007669"/>
    <property type="project" value="UniProtKB-UniRule"/>
</dbReference>
<dbReference type="AlphaFoldDB" id="A0A015Y7I4"/>
<comment type="subunit">
    <text evidence="9">Forms a complex with SecF. Part of the essential Sec protein translocation apparatus which comprises SecA, SecYEG and auxiliary proteins SecDF. Other proteins may also be involved.</text>
</comment>
<dbReference type="NCBIfam" id="TIGR00966">
    <property type="entry name" value="transloc_SecF"/>
    <property type="match status" value="1"/>
</dbReference>
<feature type="transmembrane region" description="Helical" evidence="9">
    <location>
        <begin position="966"/>
        <end position="990"/>
    </location>
</feature>
<evidence type="ECO:0000256" key="1">
    <source>
        <dbReference type="ARBA" id="ARBA00004651"/>
    </source>
</evidence>
<feature type="transmembrane region" description="Helical" evidence="9">
    <location>
        <begin position="509"/>
        <end position="530"/>
    </location>
</feature>
<comment type="similarity">
    <text evidence="10">Belongs to the SecD/SecF family. SecF subfamily.</text>
</comment>
<dbReference type="Gene3D" id="3.30.1360.200">
    <property type="match status" value="1"/>
</dbReference>
<feature type="transmembrane region" description="Helical" evidence="9">
    <location>
        <begin position="562"/>
        <end position="580"/>
    </location>
</feature>
<dbReference type="GO" id="GO:0006605">
    <property type="term" value="P:protein targeting"/>
    <property type="evidence" value="ECO:0007669"/>
    <property type="project" value="UniProtKB-UniRule"/>
</dbReference>
<feature type="domain" description="Protein export membrane protein SecD/SecF C-terminal" evidence="11">
    <location>
        <begin position="813"/>
        <end position="994"/>
    </location>
</feature>
<dbReference type="GO" id="GO:0043952">
    <property type="term" value="P:protein transport by the Sec complex"/>
    <property type="evidence" value="ECO:0007669"/>
    <property type="project" value="UniProtKB-UniRule"/>
</dbReference>
<feature type="domain" description="Protein export membrane protein SecD/SecF C-terminal" evidence="11">
    <location>
        <begin position="488"/>
        <end position="654"/>
    </location>
</feature>
<feature type="transmembrane region" description="Helical" evidence="9">
    <location>
        <begin position="632"/>
        <end position="656"/>
    </location>
</feature>
<keyword evidence="2 9" id="KW-0813">Transport</keyword>
<protein>
    <recommendedName>
        <fullName evidence="9 10">Multifunctional fusion protein</fullName>
    </recommendedName>
    <domain>
        <recommendedName>
            <fullName evidence="9">Protein translocase subunit SecD</fullName>
        </recommendedName>
    </domain>
    <domain>
        <recommendedName>
            <fullName evidence="10">Protein-export membrane protein SecF</fullName>
        </recommendedName>
    </domain>
</protein>
<evidence type="ECO:0000313" key="15">
    <source>
        <dbReference type="Proteomes" id="UP000022272"/>
    </source>
</evidence>
<dbReference type="FunFam" id="1.20.1640.10:FF:000004">
    <property type="entry name" value="Protein translocase subunit SecD"/>
    <property type="match status" value="1"/>
</dbReference>
<evidence type="ECO:0000256" key="4">
    <source>
        <dbReference type="ARBA" id="ARBA00022692"/>
    </source>
</evidence>
<evidence type="ECO:0000256" key="6">
    <source>
        <dbReference type="ARBA" id="ARBA00022989"/>
    </source>
</evidence>
<evidence type="ECO:0000259" key="13">
    <source>
        <dbReference type="Pfam" id="PF22599"/>
    </source>
</evidence>
<comment type="function">
    <text evidence="9">Part of the Sec protein translocase complex. Interacts with the SecYEG preprotein conducting channel. SecDF uses the proton motive force (PMF) to complete protein translocation after the ATP-dependent function of SecA.</text>
</comment>
<dbReference type="GO" id="GO:0015450">
    <property type="term" value="F:protein-transporting ATPase activity"/>
    <property type="evidence" value="ECO:0007669"/>
    <property type="project" value="InterPro"/>
</dbReference>
<gene>
    <name evidence="9 14" type="primary">secD</name>
    <name evidence="10" type="synonym">secF</name>
    <name evidence="14" type="ORF">M076_4442</name>
</gene>
<feature type="transmembrane region" description="Helical" evidence="9">
    <location>
        <begin position="861"/>
        <end position="882"/>
    </location>
</feature>
<keyword evidence="8 9" id="KW-0472">Membrane</keyword>
<dbReference type="InterPro" id="IPR005665">
    <property type="entry name" value="SecF_bac"/>
</dbReference>
<evidence type="ECO:0000259" key="12">
    <source>
        <dbReference type="Pfam" id="PF21760"/>
    </source>
</evidence>
<dbReference type="Pfam" id="PF22599">
    <property type="entry name" value="SecDF_P1_head"/>
    <property type="match status" value="1"/>
</dbReference>
<dbReference type="EMBL" id="JGDM01000103">
    <property type="protein sequence ID" value="EXZ42415.1"/>
    <property type="molecule type" value="Genomic_DNA"/>
</dbReference>
<keyword evidence="3 9" id="KW-1003">Cell membrane</keyword>
<name>A0A015Y7I4_BACFG</name>
<dbReference type="GO" id="GO:0005886">
    <property type="term" value="C:plasma membrane"/>
    <property type="evidence" value="ECO:0007669"/>
    <property type="project" value="UniProtKB-SubCell"/>
</dbReference>
<dbReference type="Pfam" id="PF07549">
    <property type="entry name" value="Sec_GG"/>
    <property type="match status" value="1"/>
</dbReference>
<dbReference type="Gene3D" id="1.20.1640.10">
    <property type="entry name" value="Multidrug efflux transporter AcrB transmembrane domain"/>
    <property type="match status" value="2"/>
</dbReference>
<evidence type="ECO:0000256" key="8">
    <source>
        <dbReference type="ARBA" id="ARBA00023136"/>
    </source>
</evidence>
<comment type="subcellular location">
    <subcellularLocation>
        <location evidence="1 9">Cell membrane</location>
        <topology evidence="1 9">Multi-pass membrane protein</topology>
    </subcellularLocation>
</comment>
<proteinExistence type="inferred from homology"/>
<dbReference type="PRINTS" id="PR01755">
    <property type="entry name" value="SECFTRNLCASE"/>
</dbReference>